<dbReference type="GO" id="GO:0015074">
    <property type="term" value="P:DNA integration"/>
    <property type="evidence" value="ECO:0007669"/>
    <property type="project" value="InterPro"/>
</dbReference>
<feature type="region of interest" description="Disordered" evidence="1">
    <location>
        <begin position="240"/>
        <end position="288"/>
    </location>
</feature>
<feature type="domain" description="Integrase catalytic" evidence="2">
    <location>
        <begin position="518"/>
        <end position="636"/>
    </location>
</feature>
<dbReference type="InterPro" id="IPR025724">
    <property type="entry name" value="GAG-pre-integrase_dom"/>
</dbReference>
<evidence type="ECO:0000313" key="3">
    <source>
        <dbReference type="EMBL" id="CAA7042354.1"/>
    </source>
</evidence>
<organism evidence="3 4">
    <name type="scientific">Microthlaspi erraticum</name>
    <dbReference type="NCBI Taxonomy" id="1685480"/>
    <lineage>
        <taxon>Eukaryota</taxon>
        <taxon>Viridiplantae</taxon>
        <taxon>Streptophyta</taxon>
        <taxon>Embryophyta</taxon>
        <taxon>Tracheophyta</taxon>
        <taxon>Spermatophyta</taxon>
        <taxon>Magnoliopsida</taxon>
        <taxon>eudicotyledons</taxon>
        <taxon>Gunneridae</taxon>
        <taxon>Pentapetalae</taxon>
        <taxon>rosids</taxon>
        <taxon>malvids</taxon>
        <taxon>Brassicales</taxon>
        <taxon>Brassicaceae</taxon>
        <taxon>Coluteocarpeae</taxon>
        <taxon>Microthlaspi</taxon>
    </lineage>
</organism>
<evidence type="ECO:0000256" key="1">
    <source>
        <dbReference type="SAM" id="MobiDB-lite"/>
    </source>
</evidence>
<dbReference type="InterPro" id="IPR036397">
    <property type="entry name" value="RNaseH_sf"/>
</dbReference>
<dbReference type="PANTHER" id="PTHR47481">
    <property type="match status" value="1"/>
</dbReference>
<dbReference type="Pfam" id="PF14223">
    <property type="entry name" value="Retrotran_gag_2"/>
    <property type="match status" value="1"/>
</dbReference>
<comment type="caution">
    <text evidence="3">The sequence shown here is derived from an EMBL/GenBank/DDBJ whole genome shotgun (WGS) entry which is preliminary data.</text>
</comment>
<protein>
    <recommendedName>
        <fullName evidence="2">Integrase catalytic domain-containing protein</fullName>
    </recommendedName>
</protein>
<dbReference type="Pfam" id="PF00665">
    <property type="entry name" value="rve"/>
    <property type="match status" value="1"/>
</dbReference>
<evidence type="ECO:0000259" key="2">
    <source>
        <dbReference type="PROSITE" id="PS50994"/>
    </source>
</evidence>
<dbReference type="Pfam" id="PF13976">
    <property type="entry name" value="gag_pre-integrs"/>
    <property type="match status" value="1"/>
</dbReference>
<feature type="compositionally biased region" description="Gly residues" evidence="1">
    <location>
        <begin position="252"/>
        <end position="268"/>
    </location>
</feature>
<name>A0A6D2JFU7_9BRAS</name>
<dbReference type="InterPro" id="IPR012337">
    <property type="entry name" value="RNaseH-like_sf"/>
</dbReference>
<dbReference type="PROSITE" id="PS50994">
    <property type="entry name" value="INTEGRASE"/>
    <property type="match status" value="1"/>
</dbReference>
<dbReference type="AlphaFoldDB" id="A0A6D2JFU7"/>
<dbReference type="OrthoDB" id="1845088at2759"/>
<reference evidence="3" key="1">
    <citation type="submission" date="2020-01" db="EMBL/GenBank/DDBJ databases">
        <authorList>
            <person name="Mishra B."/>
        </authorList>
    </citation>
    <scope>NUCLEOTIDE SEQUENCE [LARGE SCALE GENOMIC DNA]</scope>
</reference>
<dbReference type="EMBL" id="CACVBM020001267">
    <property type="protein sequence ID" value="CAA7042354.1"/>
    <property type="molecule type" value="Genomic_DNA"/>
</dbReference>
<dbReference type="SUPFAM" id="SSF53098">
    <property type="entry name" value="Ribonuclease H-like"/>
    <property type="match status" value="1"/>
</dbReference>
<dbReference type="Pfam" id="PF22936">
    <property type="entry name" value="Pol_BBD"/>
    <property type="match status" value="1"/>
</dbReference>
<gene>
    <name evidence="3" type="ORF">MERR_LOCUS29589</name>
</gene>
<dbReference type="Proteomes" id="UP000467841">
    <property type="component" value="Unassembled WGS sequence"/>
</dbReference>
<dbReference type="InterPro" id="IPR054722">
    <property type="entry name" value="PolX-like_BBD"/>
</dbReference>
<proteinExistence type="predicted"/>
<keyword evidence="4" id="KW-1185">Reference proteome</keyword>
<sequence length="670" mass="74891">MADPLSPYPFPSNVHVLSSVTLKLSDSNYLLWKTQFESLLSSQKLVGSVNSTIAAPPSTQTVVVGGVPTVEPNPLFDAWFCTDQLVRSWLFGTLSEEVLGVVHNLSTSREIWLSLAEHFNQSSLAHQFALKRQLRFLTKKGKTLTAYCRELKNICDALASIGKPVDEEMKIFGFLNGLGKEYDSVSSGIQRDLSKPHPPSFNDVVTEIQAYDLKLQAYEADEAANTHLAFNKEQTDYNKSYKSGSQTFNSGQRGGRGFGPNRGRGGFSSRGRGFPQHQSQSTGTGERPVCQICGRVGHTAIKCYNRFDNNYQAQDTPQAFSALQVSDTTGKEWYPDSGASAHVTSSTENLQTSTLYEGNDMILVADGTYLPITHVGSANITSATGTLSLNDVLVCPEIHKSLLSMSKLCDDLPCGVWFDSHKIYVVDINTQKVVARGPRVKGLYTLEDQKFAALYSNRQCSASEDTWHHRLGHSNFKVLQRLQTSKEIVLNKSRTILICEPCQMGKSSRLQFLSSSSRVLAPLDRIHCDLWGPSPVVSTLEFKYYAVFIDDFSRFSWFYPLRAKSEFYSVFVAFQKLVETQFGSKIKVFQSDGGGEFINKRLQQHLVECGIKHLVSYPYTPQQNGLAERKHRHVVELGLSMLFHSNTPLSYWVEAFFCANFILICFQCRC</sequence>
<dbReference type="InterPro" id="IPR001584">
    <property type="entry name" value="Integrase_cat-core"/>
</dbReference>
<dbReference type="PANTHER" id="PTHR47481:SF10">
    <property type="entry name" value="COPIA-LIKE POLYPROTEIN_RETROTRANSPOSON"/>
    <property type="match status" value="1"/>
</dbReference>
<dbReference type="GO" id="GO:0003676">
    <property type="term" value="F:nucleic acid binding"/>
    <property type="evidence" value="ECO:0007669"/>
    <property type="project" value="InterPro"/>
</dbReference>
<dbReference type="Gene3D" id="3.30.420.10">
    <property type="entry name" value="Ribonuclease H-like superfamily/Ribonuclease H"/>
    <property type="match status" value="1"/>
</dbReference>
<evidence type="ECO:0000313" key="4">
    <source>
        <dbReference type="Proteomes" id="UP000467841"/>
    </source>
</evidence>
<accession>A0A6D2JFU7</accession>